<sequence length="325" mass="37328">MSSRSSQPRATSFEACNTFFNITELVEIFLNQCSTSALLNCSMVCRTWKEAIKRSALLQQHLFLEPVKEKEGVERVLNPMLAYFAPVLVAGPTTEHVPSRASFARTEDLTSLPWARNTSMHAPTRRAFARREASWRKMLVSQPPISRIDWWHEWAHDRSGIAGSWFARRIFNGSSGGWGHQDQSREFVTLGMLWDLVESRMTRGCSARIQFFLEGLSVEQDPDAHEQERQWIAQNDWSRRPYGSKTPRVKITTEQVWKKLPWAGAGFDMERQEWVTMPKQRPTYYAGDGFNTLLLDCHYDGKGPSRWSRSDGFQWKALNGESSGS</sequence>
<proteinExistence type="predicted"/>
<evidence type="ECO:0000313" key="3">
    <source>
        <dbReference type="Proteomes" id="UP000663193"/>
    </source>
</evidence>
<feature type="domain" description="F-box" evidence="1">
    <location>
        <begin position="24"/>
        <end position="57"/>
    </location>
</feature>
<dbReference type="Pfam" id="PF00646">
    <property type="entry name" value="F-box"/>
    <property type="match status" value="1"/>
</dbReference>
<evidence type="ECO:0000259" key="1">
    <source>
        <dbReference type="Pfam" id="PF00646"/>
    </source>
</evidence>
<accession>A0A7U2IB46</accession>
<name>A0A7U2IB46_PHANO</name>
<dbReference type="Proteomes" id="UP000663193">
    <property type="component" value="Chromosome 20"/>
</dbReference>
<dbReference type="OrthoDB" id="3800738at2759"/>
<reference evidence="3" key="1">
    <citation type="journal article" date="2021" name="BMC Genomics">
        <title>Chromosome-level genome assembly and manually-curated proteome of model necrotroph Parastagonospora nodorum Sn15 reveals a genome-wide trove of candidate effector homologs, and redundancy of virulence-related functions within an accessory chromosome.</title>
        <authorList>
            <person name="Bertazzoni S."/>
            <person name="Jones D.A.B."/>
            <person name="Phan H.T."/>
            <person name="Tan K.-C."/>
            <person name="Hane J.K."/>
        </authorList>
    </citation>
    <scope>NUCLEOTIDE SEQUENCE [LARGE SCALE GENOMIC DNA]</scope>
    <source>
        <strain evidence="3">SN15 / ATCC MYA-4574 / FGSC 10173)</strain>
    </source>
</reference>
<organism evidence="2 3">
    <name type="scientific">Phaeosphaeria nodorum (strain SN15 / ATCC MYA-4574 / FGSC 10173)</name>
    <name type="common">Glume blotch fungus</name>
    <name type="synonym">Parastagonospora nodorum</name>
    <dbReference type="NCBI Taxonomy" id="321614"/>
    <lineage>
        <taxon>Eukaryota</taxon>
        <taxon>Fungi</taxon>
        <taxon>Dikarya</taxon>
        <taxon>Ascomycota</taxon>
        <taxon>Pezizomycotina</taxon>
        <taxon>Dothideomycetes</taxon>
        <taxon>Pleosporomycetidae</taxon>
        <taxon>Pleosporales</taxon>
        <taxon>Pleosporineae</taxon>
        <taxon>Phaeosphaeriaceae</taxon>
        <taxon>Parastagonospora</taxon>
    </lineage>
</organism>
<dbReference type="RefSeq" id="XP_001802161.1">
    <property type="nucleotide sequence ID" value="XM_001802109.1"/>
</dbReference>
<gene>
    <name evidence="2" type="ORF">JI435_119260</name>
</gene>
<protein>
    <recommendedName>
        <fullName evidence="1">F-box domain-containing protein</fullName>
    </recommendedName>
</protein>
<dbReference type="OMA" id="WHQDESE"/>
<evidence type="ECO:0000313" key="2">
    <source>
        <dbReference type="EMBL" id="QRD06558.1"/>
    </source>
</evidence>
<keyword evidence="3" id="KW-1185">Reference proteome</keyword>
<dbReference type="KEGG" id="pno:SNOG_11926"/>
<dbReference type="InterPro" id="IPR001810">
    <property type="entry name" value="F-box_dom"/>
</dbReference>
<dbReference type="EMBL" id="CP069042">
    <property type="protein sequence ID" value="QRD06558.1"/>
    <property type="molecule type" value="Genomic_DNA"/>
</dbReference>
<dbReference type="AlphaFoldDB" id="A0A7U2IB46"/>
<dbReference type="VEuPathDB" id="FungiDB:JI435_119260"/>